<keyword evidence="2" id="KW-1185">Reference proteome</keyword>
<evidence type="ECO:0000313" key="1">
    <source>
        <dbReference type="EMBL" id="AUB41609.1"/>
    </source>
</evidence>
<dbReference type="KEGG" id="nfl:COO91_07659"/>
<reference evidence="1 2" key="1">
    <citation type="submission" date="2017-11" db="EMBL/GenBank/DDBJ databases">
        <title>Complete genome of a free-living desiccation-tolerant cyanobacterium and its photosynthetic adaptation to extreme terrestrial habitat.</title>
        <authorList>
            <person name="Shang J."/>
        </authorList>
    </citation>
    <scope>NUCLEOTIDE SEQUENCE [LARGE SCALE GENOMIC DNA]</scope>
    <source>
        <strain evidence="1 2">CCNUN1</strain>
    </source>
</reference>
<dbReference type="Proteomes" id="UP000232003">
    <property type="component" value="Chromosome"/>
</dbReference>
<accession>A0A2K8T1R9</accession>
<gene>
    <name evidence="1" type="ORF">COO91_07659</name>
</gene>
<dbReference type="EMBL" id="CP024785">
    <property type="protein sequence ID" value="AUB41609.1"/>
    <property type="molecule type" value="Genomic_DNA"/>
</dbReference>
<sequence length="51" mass="5860">MQLNLEVLGNIIIKSGRGQVFIQTSPHQIAHEHYLIKSLLFKDLAAIYYSF</sequence>
<protein>
    <submittedName>
        <fullName evidence="1">Uncharacterized protein</fullName>
    </submittedName>
</protein>
<name>A0A2K8T1R9_9NOSO</name>
<organism evidence="1 2">
    <name type="scientific">Nostoc flagelliforme CCNUN1</name>
    <dbReference type="NCBI Taxonomy" id="2038116"/>
    <lineage>
        <taxon>Bacteria</taxon>
        <taxon>Bacillati</taxon>
        <taxon>Cyanobacteriota</taxon>
        <taxon>Cyanophyceae</taxon>
        <taxon>Nostocales</taxon>
        <taxon>Nostocaceae</taxon>
        <taxon>Nostoc</taxon>
    </lineage>
</organism>
<evidence type="ECO:0000313" key="2">
    <source>
        <dbReference type="Proteomes" id="UP000232003"/>
    </source>
</evidence>
<proteinExistence type="predicted"/>
<dbReference type="AlphaFoldDB" id="A0A2K8T1R9"/>